<evidence type="ECO:0000313" key="3">
    <source>
        <dbReference type="Proteomes" id="UP001165363"/>
    </source>
</evidence>
<dbReference type="Proteomes" id="UP001165363">
    <property type="component" value="Unassembled WGS sequence"/>
</dbReference>
<dbReference type="Gene3D" id="2.60.120.620">
    <property type="entry name" value="q2cbj1_9rhob like domain"/>
    <property type="match status" value="1"/>
</dbReference>
<evidence type="ECO:0000259" key="1">
    <source>
        <dbReference type="Pfam" id="PF13640"/>
    </source>
</evidence>
<proteinExistence type="predicted"/>
<gene>
    <name evidence="2" type="ORF">LZ536_02460</name>
</gene>
<comment type="caution">
    <text evidence="2">The sequence shown here is derived from an EMBL/GenBank/DDBJ whole genome shotgun (WGS) entry which is preliminary data.</text>
</comment>
<evidence type="ECO:0000313" key="2">
    <source>
        <dbReference type="EMBL" id="MCL6682763.1"/>
    </source>
</evidence>
<reference evidence="2" key="1">
    <citation type="submission" date="2022-05" db="EMBL/GenBank/DDBJ databases">
        <authorList>
            <person name="Jo J.-H."/>
            <person name="Im W.-T."/>
        </authorList>
    </citation>
    <scope>NUCLEOTIDE SEQUENCE</scope>
    <source>
        <strain evidence="2">SE158</strain>
    </source>
</reference>
<accession>A0ABT0RJH0</accession>
<feature type="domain" description="Prolyl 4-hydroxylase alpha subunit Fe(2+) 2OG dioxygenase" evidence="1">
    <location>
        <begin position="105"/>
        <end position="181"/>
    </location>
</feature>
<dbReference type="RefSeq" id="WP_249846714.1">
    <property type="nucleotide sequence ID" value="NZ_JAMGBD010000001.1"/>
</dbReference>
<keyword evidence="3" id="KW-1185">Reference proteome</keyword>
<name>A0ABT0RJH0_9SPHN</name>
<dbReference type="Pfam" id="PF13640">
    <property type="entry name" value="2OG-FeII_Oxy_3"/>
    <property type="match status" value="1"/>
</dbReference>
<dbReference type="InterPro" id="IPR044862">
    <property type="entry name" value="Pro_4_hyd_alph_FE2OG_OXY"/>
</dbReference>
<sequence>MAAMLDLDRIREAPVTQSPYPFFVVPQAVNTKEARKAAKDFPAIERPGAIDLEDTEYGPEFALLVDDLRSDAFRKLVGQKFGLDLEDRDIVINVRGQMRLTDGNIHTDTPSKLVTVLLYFNEPGQADATSLRILNNGRDLDDYVAEIPPDLGTMVAFKVTPDCWHGHKAVPGKRLSLQMNYLSGIKTRGKHQLGHRIIGRMKRKLGRFIGQM</sequence>
<protein>
    <submittedName>
        <fullName evidence="2">2OG-Fe(II) oxygenase</fullName>
    </submittedName>
</protein>
<organism evidence="2 3">
    <name type="scientific">Sphingomonas alba</name>
    <dbReference type="NCBI Taxonomy" id="2908208"/>
    <lineage>
        <taxon>Bacteria</taxon>
        <taxon>Pseudomonadati</taxon>
        <taxon>Pseudomonadota</taxon>
        <taxon>Alphaproteobacteria</taxon>
        <taxon>Sphingomonadales</taxon>
        <taxon>Sphingomonadaceae</taxon>
        <taxon>Sphingomonas</taxon>
    </lineage>
</organism>
<dbReference type="EMBL" id="JAMGBD010000001">
    <property type="protein sequence ID" value="MCL6682763.1"/>
    <property type="molecule type" value="Genomic_DNA"/>
</dbReference>